<dbReference type="Proteomes" id="UP001152795">
    <property type="component" value="Unassembled WGS sequence"/>
</dbReference>
<comment type="subcellular location">
    <subcellularLocation>
        <location evidence="1">Nucleus</location>
    </subcellularLocation>
</comment>
<dbReference type="GO" id="GO:0005634">
    <property type="term" value="C:nucleus"/>
    <property type="evidence" value="ECO:0007669"/>
    <property type="project" value="UniProtKB-SubCell"/>
</dbReference>
<dbReference type="OrthoDB" id="3225452at2759"/>
<evidence type="ECO:0000313" key="8">
    <source>
        <dbReference type="EMBL" id="CAB4006589.1"/>
    </source>
</evidence>
<dbReference type="InterPro" id="IPR036388">
    <property type="entry name" value="WH-like_DNA-bd_sf"/>
</dbReference>
<keyword evidence="5" id="KW-0238">DNA-binding</keyword>
<evidence type="ECO:0000313" key="9">
    <source>
        <dbReference type="Proteomes" id="UP001152795"/>
    </source>
</evidence>
<protein>
    <submittedName>
        <fullName evidence="8">Paired box domain</fullName>
    </submittedName>
</protein>
<keyword evidence="4" id="KW-0805">Transcription regulation</keyword>
<dbReference type="Pfam" id="PF00292">
    <property type="entry name" value="PAX"/>
    <property type="match status" value="1"/>
</dbReference>
<dbReference type="AlphaFoldDB" id="A0A6S7HQ88"/>
<organism evidence="8 9">
    <name type="scientific">Paramuricea clavata</name>
    <name type="common">Red gorgonian</name>
    <name type="synonym">Violescent sea-whip</name>
    <dbReference type="NCBI Taxonomy" id="317549"/>
    <lineage>
        <taxon>Eukaryota</taxon>
        <taxon>Metazoa</taxon>
        <taxon>Cnidaria</taxon>
        <taxon>Anthozoa</taxon>
        <taxon>Octocorallia</taxon>
        <taxon>Malacalcyonacea</taxon>
        <taxon>Plexauridae</taxon>
        <taxon>Paramuricea</taxon>
    </lineage>
</organism>
<dbReference type="GO" id="GO:0000981">
    <property type="term" value="F:DNA-binding transcription factor activity, RNA polymerase II-specific"/>
    <property type="evidence" value="ECO:0007669"/>
    <property type="project" value="TreeGrafter"/>
</dbReference>
<evidence type="ECO:0000256" key="5">
    <source>
        <dbReference type="ARBA" id="ARBA00023125"/>
    </source>
</evidence>
<dbReference type="EMBL" id="CACRXK020005548">
    <property type="protein sequence ID" value="CAB4006589.1"/>
    <property type="molecule type" value="Genomic_DNA"/>
</dbReference>
<evidence type="ECO:0000256" key="7">
    <source>
        <dbReference type="ARBA" id="ARBA00023242"/>
    </source>
</evidence>
<dbReference type="PROSITE" id="PS51057">
    <property type="entry name" value="PAIRED_2"/>
    <property type="match status" value="1"/>
</dbReference>
<dbReference type="SUPFAM" id="SSF46689">
    <property type="entry name" value="Homeodomain-like"/>
    <property type="match status" value="1"/>
</dbReference>
<keyword evidence="2" id="KW-0217">Developmental protein</keyword>
<gene>
    <name evidence="8" type="ORF">PACLA_8A070922</name>
</gene>
<evidence type="ECO:0000256" key="6">
    <source>
        <dbReference type="ARBA" id="ARBA00023163"/>
    </source>
</evidence>
<accession>A0A6S7HQ88</accession>
<dbReference type="PANTHER" id="PTHR45636:SF52">
    <property type="entry name" value="PAIRED DOMAIN-CONTAINING PROTEIN"/>
    <property type="match status" value="1"/>
</dbReference>
<dbReference type="InterPro" id="IPR043565">
    <property type="entry name" value="PAX_fam"/>
</dbReference>
<reference evidence="8" key="1">
    <citation type="submission" date="2020-04" db="EMBL/GenBank/DDBJ databases">
        <authorList>
            <person name="Alioto T."/>
            <person name="Alioto T."/>
            <person name="Gomez Garrido J."/>
        </authorList>
    </citation>
    <scope>NUCLEOTIDE SEQUENCE</scope>
    <source>
        <strain evidence="8">A484AB</strain>
    </source>
</reference>
<name>A0A6S7HQ88_PARCT</name>
<keyword evidence="6" id="KW-0804">Transcription</keyword>
<evidence type="ECO:0000256" key="3">
    <source>
        <dbReference type="ARBA" id="ARBA00022724"/>
    </source>
</evidence>
<evidence type="ECO:0000256" key="2">
    <source>
        <dbReference type="ARBA" id="ARBA00022473"/>
    </source>
</evidence>
<keyword evidence="3" id="KW-0563">Paired box</keyword>
<dbReference type="SMART" id="SM00351">
    <property type="entry name" value="PAX"/>
    <property type="match status" value="1"/>
</dbReference>
<dbReference type="Gene3D" id="1.10.10.10">
    <property type="entry name" value="Winged helix-like DNA-binding domain superfamily/Winged helix DNA-binding domain"/>
    <property type="match status" value="2"/>
</dbReference>
<evidence type="ECO:0000256" key="4">
    <source>
        <dbReference type="ARBA" id="ARBA00023015"/>
    </source>
</evidence>
<dbReference type="InterPro" id="IPR009057">
    <property type="entry name" value="Homeodomain-like_sf"/>
</dbReference>
<dbReference type="PANTHER" id="PTHR45636">
    <property type="entry name" value="PAIRED BOX PROTEIN PAX-6-RELATED-RELATED"/>
    <property type="match status" value="1"/>
</dbReference>
<keyword evidence="9" id="KW-1185">Reference proteome</keyword>
<proteinExistence type="predicted"/>
<evidence type="ECO:0000256" key="1">
    <source>
        <dbReference type="ARBA" id="ARBA00004123"/>
    </source>
</evidence>
<keyword evidence="7" id="KW-0539">Nucleus</keyword>
<sequence length="154" mass="17913">MNAFSRQGKALPIKVRNNIVGKWLNNEGIANISRQFNLPYKTVSNIVDLWVDNGDIEPRQPHREASRTAHTNDVKTYIEYLKTTKPSIYGKEIQQELQSNNLCLPENVPSRSSISRVLEADVGWSYKQISQIARETERPDVMEKLHRRHFRNRL</sequence>
<dbReference type="GO" id="GO:0000978">
    <property type="term" value="F:RNA polymerase II cis-regulatory region sequence-specific DNA binding"/>
    <property type="evidence" value="ECO:0007669"/>
    <property type="project" value="TreeGrafter"/>
</dbReference>
<comment type="caution">
    <text evidence="8">The sequence shown here is derived from an EMBL/GenBank/DDBJ whole genome shotgun (WGS) entry which is preliminary data.</text>
</comment>
<dbReference type="InterPro" id="IPR001523">
    <property type="entry name" value="Paired_dom"/>
</dbReference>